<feature type="compositionally biased region" description="Basic and acidic residues" evidence="1">
    <location>
        <begin position="501"/>
        <end position="518"/>
    </location>
</feature>
<feature type="compositionally biased region" description="Polar residues" evidence="1">
    <location>
        <begin position="414"/>
        <end position="431"/>
    </location>
</feature>
<feature type="compositionally biased region" description="Low complexity" evidence="1">
    <location>
        <begin position="291"/>
        <end position="306"/>
    </location>
</feature>
<feature type="compositionally biased region" description="Low complexity" evidence="1">
    <location>
        <begin position="222"/>
        <end position="233"/>
    </location>
</feature>
<proteinExistence type="predicted"/>
<dbReference type="AlphaFoldDB" id="A0A364N723"/>
<sequence>MLLTLSNPVKPDFEFKPHAYSPAFSSSTVTRYSDRRSPPSQPASSTHTMGTPHRGLPPPSAMTLPDPARGPPPMSASLGQLPPAPQWQGAEDGMKNWLAAKAEEERRKQEEEKTRQETLRLEQRKVEQSMLRESMQGGIPPHLVPIIFAGIGGGNLANISAEWIQQYTTQVQAAHQQAQAQAQAQLSPDSRRDPRLLGQQPPTAYAGQVQAPQTILPPTTVLPGQTLPTQNQQPPLPSTGYTGGPLSPRARAAQAGLGGPSASAPRSLPQSQLPRLTTNEMTVQQPPAVPAGVQQLQQTQTQQQEQSSPSIYFHHWVPPSSSSQEKSSSGHPPATPSGKYKTSPVHQSRQRAASHASDLEYTSSPKKRKAQGPHQPAPPPTSAPGSNASPSFSHISSSSTSTPARRGHARNRSDASTRAAESSTGSLSRRGTVSGLAHETIVRQGDIAEEARDAESKTKPNPHQVYATPPQRNEARGHSQPTYAPTSMGVQPETPKYGTHQHWDRGYMSSPKREAGDH</sequence>
<evidence type="ECO:0000256" key="1">
    <source>
        <dbReference type="SAM" id="MobiDB-lite"/>
    </source>
</evidence>
<feature type="compositionally biased region" description="Low complexity" evidence="1">
    <location>
        <begin position="383"/>
        <end position="401"/>
    </location>
</feature>
<dbReference type="InterPro" id="IPR021216">
    <property type="entry name" value="DUF2722"/>
</dbReference>
<name>A0A364N723_STELY</name>
<dbReference type="OrthoDB" id="20105at2759"/>
<feature type="region of interest" description="Disordered" evidence="1">
    <location>
        <begin position="1"/>
        <end position="121"/>
    </location>
</feature>
<gene>
    <name evidence="2" type="ORF">DDE83_003577</name>
</gene>
<dbReference type="EMBL" id="QGDH01000041">
    <property type="protein sequence ID" value="RAR13052.1"/>
    <property type="molecule type" value="Genomic_DNA"/>
</dbReference>
<keyword evidence="3" id="KW-1185">Reference proteome</keyword>
<protein>
    <submittedName>
        <fullName evidence="2">Uncharacterized protein</fullName>
    </submittedName>
</protein>
<feature type="region of interest" description="Disordered" evidence="1">
    <location>
        <begin position="179"/>
        <end position="270"/>
    </location>
</feature>
<feature type="compositionally biased region" description="Polar residues" evidence="1">
    <location>
        <begin position="479"/>
        <end position="489"/>
    </location>
</feature>
<evidence type="ECO:0000313" key="3">
    <source>
        <dbReference type="Proteomes" id="UP000249619"/>
    </source>
</evidence>
<evidence type="ECO:0000313" key="2">
    <source>
        <dbReference type="EMBL" id="RAR13052.1"/>
    </source>
</evidence>
<feature type="compositionally biased region" description="Low complexity" evidence="1">
    <location>
        <begin position="318"/>
        <end position="332"/>
    </location>
</feature>
<organism evidence="2 3">
    <name type="scientific">Stemphylium lycopersici</name>
    <name type="common">Tomato gray leaf spot disease fungus</name>
    <name type="synonym">Thyrospora lycopersici</name>
    <dbReference type="NCBI Taxonomy" id="183478"/>
    <lineage>
        <taxon>Eukaryota</taxon>
        <taxon>Fungi</taxon>
        <taxon>Dikarya</taxon>
        <taxon>Ascomycota</taxon>
        <taxon>Pezizomycotina</taxon>
        <taxon>Dothideomycetes</taxon>
        <taxon>Pleosporomycetidae</taxon>
        <taxon>Pleosporales</taxon>
        <taxon>Pleosporineae</taxon>
        <taxon>Pleosporaceae</taxon>
        <taxon>Stemphylium</taxon>
    </lineage>
</organism>
<feature type="region of interest" description="Disordered" evidence="1">
    <location>
        <begin position="291"/>
        <end position="518"/>
    </location>
</feature>
<feature type="compositionally biased region" description="Basic and acidic residues" evidence="1">
    <location>
        <begin position="449"/>
        <end position="458"/>
    </location>
</feature>
<feature type="compositionally biased region" description="Basic and acidic residues" evidence="1">
    <location>
        <begin position="101"/>
        <end position="121"/>
    </location>
</feature>
<dbReference type="Pfam" id="PF10846">
    <property type="entry name" value="DUF2722"/>
    <property type="match status" value="1"/>
</dbReference>
<dbReference type="Proteomes" id="UP000249619">
    <property type="component" value="Unassembled WGS sequence"/>
</dbReference>
<accession>A0A364N723</accession>
<reference evidence="3" key="1">
    <citation type="submission" date="2018-05" db="EMBL/GenBank/DDBJ databases">
        <title>Draft genome sequence of Stemphylium lycopersici strain CIDEFI 213.</title>
        <authorList>
            <person name="Medina R."/>
            <person name="Franco M.E.E."/>
            <person name="Lucentini C.G."/>
            <person name="Saparrat M.C.N."/>
            <person name="Balatti P.A."/>
        </authorList>
    </citation>
    <scope>NUCLEOTIDE SEQUENCE [LARGE SCALE GENOMIC DNA]</scope>
    <source>
        <strain evidence="3">CIDEFI 213</strain>
    </source>
</reference>
<comment type="caution">
    <text evidence="2">The sequence shown here is derived from an EMBL/GenBank/DDBJ whole genome shotgun (WGS) entry which is preliminary data.</text>
</comment>
<dbReference type="STRING" id="183478.A0A364N723"/>